<dbReference type="GO" id="GO:0046872">
    <property type="term" value="F:metal ion binding"/>
    <property type="evidence" value="ECO:0007669"/>
    <property type="project" value="UniProtKB-KW"/>
</dbReference>
<keyword evidence="4" id="KW-0479">Metal-binding</keyword>
<evidence type="ECO:0000256" key="1">
    <source>
        <dbReference type="ARBA" id="ARBA00001966"/>
    </source>
</evidence>
<comment type="caution">
    <text evidence="8">The sequence shown here is derived from an EMBL/GenBank/DDBJ whole genome shotgun (WGS) entry which is preliminary data.</text>
</comment>
<dbReference type="InterPro" id="IPR013785">
    <property type="entry name" value="Aldolase_TIM"/>
</dbReference>
<dbReference type="InterPro" id="IPR034391">
    <property type="entry name" value="AdoMet-like_SPASM_containing"/>
</dbReference>
<dbReference type="SUPFAM" id="SSF102114">
    <property type="entry name" value="Radical SAM enzymes"/>
    <property type="match status" value="1"/>
</dbReference>
<evidence type="ECO:0000259" key="7">
    <source>
        <dbReference type="PROSITE" id="PS51918"/>
    </source>
</evidence>
<organism evidence="8 9">
    <name type="scientific">candidate division WOR-1 bacterium DG_54_3</name>
    <dbReference type="NCBI Taxonomy" id="1703775"/>
    <lineage>
        <taxon>Bacteria</taxon>
        <taxon>Bacillati</taxon>
        <taxon>Saganbacteria</taxon>
    </lineage>
</organism>
<evidence type="ECO:0000256" key="3">
    <source>
        <dbReference type="ARBA" id="ARBA00022691"/>
    </source>
</evidence>
<dbReference type="PROSITE" id="PS51918">
    <property type="entry name" value="RADICAL_SAM"/>
    <property type="match status" value="1"/>
</dbReference>
<evidence type="ECO:0000313" key="9">
    <source>
        <dbReference type="Proteomes" id="UP000051861"/>
    </source>
</evidence>
<dbReference type="GO" id="GO:0051536">
    <property type="term" value="F:iron-sulfur cluster binding"/>
    <property type="evidence" value="ECO:0007669"/>
    <property type="project" value="UniProtKB-KW"/>
</dbReference>
<comment type="cofactor">
    <cofactor evidence="1">
        <name>[4Fe-4S] cluster</name>
        <dbReference type="ChEBI" id="CHEBI:49883"/>
    </cofactor>
</comment>
<dbReference type="InterPro" id="IPR023885">
    <property type="entry name" value="4Fe4S-binding_SPASM_dom"/>
</dbReference>
<keyword evidence="6" id="KW-0411">Iron-sulfur</keyword>
<keyword evidence="3" id="KW-0949">S-adenosyl-L-methionine</keyword>
<dbReference type="Pfam" id="PF04055">
    <property type="entry name" value="Radical_SAM"/>
    <property type="match status" value="1"/>
</dbReference>
<dbReference type="Gene3D" id="3.20.20.70">
    <property type="entry name" value="Aldolase class I"/>
    <property type="match status" value="1"/>
</dbReference>
<dbReference type="EMBL" id="LIZX01000043">
    <property type="protein sequence ID" value="KPJ68684.1"/>
    <property type="molecule type" value="Genomic_DNA"/>
</dbReference>
<evidence type="ECO:0000313" key="8">
    <source>
        <dbReference type="EMBL" id="KPJ68684.1"/>
    </source>
</evidence>
<dbReference type="AlphaFoldDB" id="A0A0S7Y3J5"/>
<dbReference type="Pfam" id="PF13186">
    <property type="entry name" value="SPASM"/>
    <property type="match status" value="1"/>
</dbReference>
<dbReference type="InterPro" id="IPR058240">
    <property type="entry name" value="rSAM_sf"/>
</dbReference>
<dbReference type="PANTHER" id="PTHR11228">
    <property type="entry name" value="RADICAL SAM DOMAIN PROTEIN"/>
    <property type="match status" value="1"/>
</dbReference>
<name>A0A0S7Y3J5_UNCSA</name>
<sequence length="423" mass="49411">MKNILHCFKIVAGFMGKRKAFTGPLWVQIGISNPCNHRCIMCWDHPSVVAENSPYPTEEHERYYKSYPEIDRDKGFMDLEMLRELIADLRNLGTRRIELVGRGEPTLHPKFDQVIEILKNYEFTVGMATNGSLLTPKRCEHLVRCGLDRIIVSLNAGTRNIYPSIHTTEKPESFDKIVENIKILDKIKHQMGKNIPLMALSFVISRINWNEGLKMIDRAGEAGANRIIFKYVTSYPNIEYLELTDEEKRDFSKQTTAFIRRAKRYGMDIKLEPPIGDETADIKLSHQKNKTIYSRIPCYIGWYFTLVTAEGSVIPCCQCMIKMGDLKHQRFTDIWYSDRYDDFREKMKRFPEHYNALRNCACDQCEFEKINTTIYNKLHFYSPLHLHNAQSELSFFQLLRMIMQGQEARGSKTFRRRLTSSRG</sequence>
<gene>
    <name evidence="8" type="ORF">AMJ44_05730</name>
</gene>
<dbReference type="SFLD" id="SFLDG01387">
    <property type="entry name" value="BtrN-like_SPASM_domain_contain"/>
    <property type="match status" value="1"/>
</dbReference>
<protein>
    <recommendedName>
        <fullName evidence="7">Radical SAM core domain-containing protein</fullName>
    </recommendedName>
</protein>
<dbReference type="InterPro" id="IPR007197">
    <property type="entry name" value="rSAM"/>
</dbReference>
<dbReference type="SFLD" id="SFLDS00029">
    <property type="entry name" value="Radical_SAM"/>
    <property type="match status" value="1"/>
</dbReference>
<evidence type="ECO:0000256" key="4">
    <source>
        <dbReference type="ARBA" id="ARBA00022723"/>
    </source>
</evidence>
<evidence type="ECO:0000256" key="2">
    <source>
        <dbReference type="ARBA" id="ARBA00022485"/>
    </source>
</evidence>
<evidence type="ECO:0000256" key="6">
    <source>
        <dbReference type="ARBA" id="ARBA00023014"/>
    </source>
</evidence>
<proteinExistence type="predicted"/>
<dbReference type="PANTHER" id="PTHR11228:SF7">
    <property type="entry name" value="PQQA PEPTIDE CYCLASE"/>
    <property type="match status" value="1"/>
</dbReference>
<accession>A0A0S7Y3J5</accession>
<dbReference type="GO" id="GO:0003824">
    <property type="term" value="F:catalytic activity"/>
    <property type="evidence" value="ECO:0007669"/>
    <property type="project" value="InterPro"/>
</dbReference>
<dbReference type="Proteomes" id="UP000051861">
    <property type="component" value="Unassembled WGS sequence"/>
</dbReference>
<dbReference type="InterPro" id="IPR050377">
    <property type="entry name" value="Radical_SAM_PqqE_MftC-like"/>
</dbReference>
<keyword evidence="2" id="KW-0004">4Fe-4S</keyword>
<evidence type="ECO:0000256" key="5">
    <source>
        <dbReference type="ARBA" id="ARBA00023004"/>
    </source>
</evidence>
<reference evidence="8 9" key="1">
    <citation type="journal article" date="2015" name="Microbiome">
        <title>Genomic resolution of linkages in carbon, nitrogen, and sulfur cycling among widespread estuary sediment bacteria.</title>
        <authorList>
            <person name="Baker B.J."/>
            <person name="Lazar C.S."/>
            <person name="Teske A.P."/>
            <person name="Dick G.J."/>
        </authorList>
    </citation>
    <scope>NUCLEOTIDE SEQUENCE [LARGE SCALE GENOMIC DNA]</scope>
    <source>
        <strain evidence="8">DG_54_3</strain>
    </source>
</reference>
<feature type="domain" description="Radical SAM core" evidence="7">
    <location>
        <begin position="21"/>
        <end position="268"/>
    </location>
</feature>
<dbReference type="CDD" id="cd21109">
    <property type="entry name" value="SPASM"/>
    <property type="match status" value="1"/>
</dbReference>
<dbReference type="CDD" id="cd01335">
    <property type="entry name" value="Radical_SAM"/>
    <property type="match status" value="1"/>
</dbReference>
<dbReference type="SFLD" id="SFLDG01067">
    <property type="entry name" value="SPASM/twitch_domain_containing"/>
    <property type="match status" value="1"/>
</dbReference>
<keyword evidence="5" id="KW-0408">Iron</keyword>